<reference evidence="3" key="1">
    <citation type="submission" date="2018-05" db="EMBL/GenBank/DDBJ databases">
        <title>Complete genome sequnece of Akkermansia muciniphila EB-AMDK-40.</title>
        <authorList>
            <person name="Nam Y.-D."/>
            <person name="Chung W.-H."/>
            <person name="Park Y.S."/>
            <person name="Kang J."/>
        </authorList>
    </citation>
    <scope>NUCLEOTIDE SEQUENCE</scope>
    <source>
        <strain evidence="3">EB-AMDK-40</strain>
    </source>
</reference>
<dbReference type="GO" id="GO:0016787">
    <property type="term" value="F:hydrolase activity"/>
    <property type="evidence" value="ECO:0007669"/>
    <property type="project" value="UniProtKB-KW"/>
</dbReference>
<evidence type="ECO:0000313" key="3">
    <source>
        <dbReference type="EMBL" id="QHV62107.1"/>
    </source>
</evidence>
<proteinExistence type="predicted"/>
<keyword evidence="3" id="KW-0378">Hydrolase</keyword>
<dbReference type="AlphaFoldDB" id="A0AAE6T8R4"/>
<dbReference type="SUPFAM" id="SSF53474">
    <property type="entry name" value="alpha/beta-Hydrolases"/>
    <property type="match status" value="1"/>
</dbReference>
<protein>
    <submittedName>
        <fullName evidence="3">Alpha/beta hydrolase</fullName>
    </submittedName>
</protein>
<dbReference type="InterPro" id="IPR029058">
    <property type="entry name" value="AB_hydrolase_fold"/>
</dbReference>
<sequence>MFIMKTASALLLGLLMGLSGCSLHHQQQERAYAHYQDDAAAIREAQAAWLILSSPHRSREWPEARKKYNACIRKLASHLKEAKREGGMNEKKRQSLPFIIEKSPYAKDSNPWFYEAIFMSDEVDPTFRLRESVTVEGMGIPLAGLAPQGVSQPHANVLKDNGNVHTLTAILDFDRMVDGKPTLRTIPRLMNEHVFIGKNKVRQPLAANFSVPIALFWKLSDADGTELLGAFRPKKAINTMGLYFSEPYDPRKIPVVFTHGLMSGPATFANLTNRLLVDPVIRENYQFWFFGYPSGLAWTIPASRQRKALEELMQEYNPRGASREMNNIVMVGHSMGGLITRFNNSTKPWTLMKGLFELPPETFADMTLENWKTGLEPLHCDEPMLEQLQNNFIFSPARGVTRIVYMATPHRGSTFADNWIGRLGQRLIDLPADMLEEVTRIATLSRGMFLLNPLQLKDELTSIRQLSPNSSLVKYMSELRGDPNVPVHSIIGDRGRNDTPHSSDGVVKYRSSHLDWSASEKIVPSGHSVQDDPAAAVELRRILREHLAKVKGRQALEEADARAATPVWQSNPAPPIILKRP</sequence>
<evidence type="ECO:0000256" key="2">
    <source>
        <dbReference type="SAM" id="SignalP"/>
    </source>
</evidence>
<dbReference type="Gene3D" id="3.40.50.1820">
    <property type="entry name" value="alpha/beta hydrolase"/>
    <property type="match status" value="1"/>
</dbReference>
<dbReference type="PROSITE" id="PS51257">
    <property type="entry name" value="PROKAR_LIPOPROTEIN"/>
    <property type="match status" value="1"/>
</dbReference>
<dbReference type="Proteomes" id="UP000642553">
    <property type="component" value="Chromosome"/>
</dbReference>
<organism evidence="3 4">
    <name type="scientific">Akkermansia massiliensis</name>
    <dbReference type="NCBI Taxonomy" id="2927224"/>
    <lineage>
        <taxon>Bacteria</taxon>
        <taxon>Pseudomonadati</taxon>
        <taxon>Verrucomicrobiota</taxon>
        <taxon>Verrucomicrobiia</taxon>
        <taxon>Verrucomicrobiales</taxon>
        <taxon>Akkermansiaceae</taxon>
        <taxon>Akkermansia</taxon>
    </lineage>
</organism>
<feature type="signal peptide" evidence="2">
    <location>
        <begin position="1"/>
        <end position="24"/>
    </location>
</feature>
<evidence type="ECO:0000256" key="1">
    <source>
        <dbReference type="SAM" id="MobiDB-lite"/>
    </source>
</evidence>
<keyword evidence="2" id="KW-0732">Signal</keyword>
<evidence type="ECO:0000313" key="4">
    <source>
        <dbReference type="Proteomes" id="UP000642553"/>
    </source>
</evidence>
<accession>A0AAE6T8R4</accession>
<gene>
    <name evidence="3" type="ORF">DMI76_01365</name>
</gene>
<feature type="chain" id="PRO_5042161366" evidence="2">
    <location>
        <begin position="25"/>
        <end position="581"/>
    </location>
</feature>
<feature type="region of interest" description="Disordered" evidence="1">
    <location>
        <begin position="556"/>
        <end position="581"/>
    </location>
</feature>
<dbReference type="PANTHER" id="PTHR37946">
    <property type="entry name" value="SLL1969 PROTEIN"/>
    <property type="match status" value="1"/>
</dbReference>
<dbReference type="EMBL" id="CP029701">
    <property type="protein sequence ID" value="QHV62107.1"/>
    <property type="molecule type" value="Genomic_DNA"/>
</dbReference>
<name>A0AAE6T8R4_9BACT</name>
<dbReference type="PANTHER" id="PTHR37946:SF1">
    <property type="entry name" value="SLL1969 PROTEIN"/>
    <property type="match status" value="1"/>
</dbReference>